<dbReference type="GO" id="GO:1902600">
    <property type="term" value="P:proton transmembrane transport"/>
    <property type="evidence" value="ECO:0007669"/>
    <property type="project" value="InterPro"/>
</dbReference>
<keyword evidence="6 9" id="KW-1133">Transmembrane helix</keyword>
<feature type="transmembrane region" description="Helical" evidence="9">
    <location>
        <begin position="44"/>
        <end position="65"/>
    </location>
</feature>
<keyword evidence="8 9" id="KW-0472">Membrane</keyword>
<dbReference type="GO" id="GO:0005886">
    <property type="term" value="C:plasma membrane"/>
    <property type="evidence" value="ECO:0007669"/>
    <property type="project" value="UniProtKB-SubCell"/>
</dbReference>
<evidence type="ECO:0000256" key="1">
    <source>
        <dbReference type="ARBA" id="ARBA00004651"/>
    </source>
</evidence>
<reference evidence="11" key="1">
    <citation type="submission" date="2018-05" db="EMBL/GenBank/DDBJ databases">
        <authorList>
            <person name="Lanie J.A."/>
            <person name="Ng W.-L."/>
            <person name="Kazmierczak K.M."/>
            <person name="Andrzejewski T.M."/>
            <person name="Davidsen T.M."/>
            <person name="Wayne K.J."/>
            <person name="Tettelin H."/>
            <person name="Glass J.I."/>
            <person name="Rusch D."/>
            <person name="Podicherti R."/>
            <person name="Tsui H.-C.T."/>
            <person name="Winkler M.E."/>
        </authorList>
    </citation>
    <scope>NUCLEOTIDE SEQUENCE</scope>
</reference>
<name>A0A382Q4Z4_9ZZZZ</name>
<evidence type="ECO:0000256" key="9">
    <source>
        <dbReference type="SAM" id="Phobius"/>
    </source>
</evidence>
<feature type="transmembrane region" description="Helical" evidence="9">
    <location>
        <begin position="236"/>
        <end position="257"/>
    </location>
</feature>
<feature type="non-terminal residue" evidence="11">
    <location>
        <position position="1"/>
    </location>
</feature>
<feature type="transmembrane region" description="Helical" evidence="9">
    <location>
        <begin position="105"/>
        <end position="124"/>
    </location>
</feature>
<evidence type="ECO:0000259" key="10">
    <source>
        <dbReference type="Pfam" id="PF00999"/>
    </source>
</evidence>
<dbReference type="InterPro" id="IPR006153">
    <property type="entry name" value="Cation/H_exchanger_TM"/>
</dbReference>
<feature type="domain" description="Cation/H+ exchanger transmembrane" evidence="10">
    <location>
        <begin position="5"/>
        <end position="317"/>
    </location>
</feature>
<feature type="transmembrane region" description="Helical" evidence="9">
    <location>
        <begin position="263"/>
        <end position="281"/>
    </location>
</feature>
<feature type="transmembrane region" description="Helical" evidence="9">
    <location>
        <begin position="71"/>
        <end position="93"/>
    </location>
</feature>
<dbReference type="InterPro" id="IPR038770">
    <property type="entry name" value="Na+/solute_symporter_sf"/>
</dbReference>
<keyword evidence="5 9" id="KW-0812">Transmembrane</keyword>
<dbReference type="AlphaFoldDB" id="A0A382Q4Z4"/>
<keyword evidence="3" id="KW-0050">Antiport</keyword>
<feature type="transmembrane region" description="Helical" evidence="9">
    <location>
        <begin position="144"/>
        <end position="164"/>
    </location>
</feature>
<dbReference type="Pfam" id="PF00999">
    <property type="entry name" value="Na_H_Exchanger"/>
    <property type="match status" value="1"/>
</dbReference>
<evidence type="ECO:0000256" key="7">
    <source>
        <dbReference type="ARBA" id="ARBA00023065"/>
    </source>
</evidence>
<dbReference type="Gene3D" id="1.20.1530.20">
    <property type="match status" value="1"/>
</dbReference>
<dbReference type="PANTHER" id="PTHR32507:SF0">
    <property type="entry name" value="NA(+)_H(+) ANTIPORTER 2-RELATED"/>
    <property type="match status" value="1"/>
</dbReference>
<accession>A0A382Q4Z4</accession>
<dbReference type="EMBL" id="UINC01111643">
    <property type="protein sequence ID" value="SVC80008.1"/>
    <property type="molecule type" value="Genomic_DNA"/>
</dbReference>
<evidence type="ECO:0000256" key="3">
    <source>
        <dbReference type="ARBA" id="ARBA00022449"/>
    </source>
</evidence>
<evidence type="ECO:0000256" key="5">
    <source>
        <dbReference type="ARBA" id="ARBA00022692"/>
    </source>
</evidence>
<protein>
    <recommendedName>
        <fullName evidence="10">Cation/H+ exchanger transmembrane domain-containing protein</fullName>
    </recommendedName>
</protein>
<feature type="transmembrane region" description="Helical" evidence="9">
    <location>
        <begin position="171"/>
        <end position="188"/>
    </location>
</feature>
<evidence type="ECO:0000256" key="2">
    <source>
        <dbReference type="ARBA" id="ARBA00022448"/>
    </source>
</evidence>
<gene>
    <name evidence="11" type="ORF">METZ01_LOCUS332862</name>
</gene>
<dbReference type="GO" id="GO:0015297">
    <property type="term" value="F:antiporter activity"/>
    <property type="evidence" value="ECO:0007669"/>
    <property type="project" value="UniProtKB-KW"/>
</dbReference>
<organism evidence="11">
    <name type="scientific">marine metagenome</name>
    <dbReference type="NCBI Taxonomy" id="408172"/>
    <lineage>
        <taxon>unclassified sequences</taxon>
        <taxon>metagenomes</taxon>
        <taxon>ecological metagenomes</taxon>
    </lineage>
</organism>
<feature type="non-terminal residue" evidence="11">
    <location>
        <position position="336"/>
    </location>
</feature>
<sequence length="336" mass="36349">FGIVSPDDFGYVGPLLSAVALTLMLFEGGSHLKLETLKSSLKDSMILAITTFVITVLISSGIAYYLMGKEIIPSLFIGAILGSISPAVVVPIVRMLNLSENTKSTLVVESAITDVLSIIIALGLLKTFQAGHKTIMEFIGTNLIATMAMSLILGFAGAIIWSTILEKIRKFPNTIFTSLAFIFLLYGSAEILGYSGPISVLIFGVILANSKKIPLDIVQKFGADHLIEFSSIEKTLFSEVIFLVKTFFFIFLGMSIQFGNFKVLLIGLLLTGLIYLVRLILCRFLTPKNTSASEAAMISFIIPKGLAAAVLAEVPMHMDLSEGALSTFIEIRAVVY</sequence>
<proteinExistence type="predicted"/>
<evidence type="ECO:0000256" key="8">
    <source>
        <dbReference type="ARBA" id="ARBA00023136"/>
    </source>
</evidence>
<comment type="subcellular location">
    <subcellularLocation>
        <location evidence="1">Cell membrane</location>
        <topology evidence="1">Multi-pass membrane protein</topology>
    </subcellularLocation>
</comment>
<evidence type="ECO:0000256" key="6">
    <source>
        <dbReference type="ARBA" id="ARBA00022989"/>
    </source>
</evidence>
<evidence type="ECO:0000256" key="4">
    <source>
        <dbReference type="ARBA" id="ARBA00022475"/>
    </source>
</evidence>
<keyword evidence="7" id="KW-0406">Ion transport</keyword>
<keyword evidence="4" id="KW-1003">Cell membrane</keyword>
<feature type="transmembrane region" description="Helical" evidence="9">
    <location>
        <begin position="12"/>
        <end position="32"/>
    </location>
</feature>
<evidence type="ECO:0000313" key="11">
    <source>
        <dbReference type="EMBL" id="SVC80008.1"/>
    </source>
</evidence>
<feature type="transmembrane region" description="Helical" evidence="9">
    <location>
        <begin position="194"/>
        <end position="210"/>
    </location>
</feature>
<keyword evidence="2" id="KW-0813">Transport</keyword>
<dbReference type="PANTHER" id="PTHR32507">
    <property type="entry name" value="NA(+)/H(+) ANTIPORTER 1"/>
    <property type="match status" value="1"/>
</dbReference>